<dbReference type="OrthoDB" id="5084069at2"/>
<dbReference type="AlphaFoldDB" id="A0A4R9BI91"/>
<organism evidence="1 2">
    <name type="scientific">Cryobacterium lactosi</name>
    <dbReference type="NCBI Taxonomy" id="1259202"/>
    <lineage>
        <taxon>Bacteria</taxon>
        <taxon>Bacillati</taxon>
        <taxon>Actinomycetota</taxon>
        <taxon>Actinomycetes</taxon>
        <taxon>Micrococcales</taxon>
        <taxon>Microbacteriaceae</taxon>
        <taxon>Cryobacterium</taxon>
    </lineage>
</organism>
<name>A0A4R9BI91_9MICO</name>
<dbReference type="RefSeq" id="WP_134642307.1">
    <property type="nucleotide sequence ID" value="NZ_SOHM01000039.1"/>
</dbReference>
<gene>
    <name evidence="1" type="ORF">E3T61_18410</name>
</gene>
<proteinExistence type="predicted"/>
<comment type="caution">
    <text evidence="1">The sequence shown here is derived from an EMBL/GenBank/DDBJ whole genome shotgun (WGS) entry which is preliminary data.</text>
</comment>
<protein>
    <submittedName>
        <fullName evidence="1">DNA-binding protein</fullName>
    </submittedName>
</protein>
<evidence type="ECO:0000313" key="2">
    <source>
        <dbReference type="Proteomes" id="UP000298468"/>
    </source>
</evidence>
<dbReference type="GO" id="GO:0003677">
    <property type="term" value="F:DNA binding"/>
    <property type="evidence" value="ECO:0007669"/>
    <property type="project" value="UniProtKB-KW"/>
</dbReference>
<keyword evidence="1" id="KW-0238">DNA-binding</keyword>
<reference evidence="1 2" key="1">
    <citation type="submission" date="2019-03" db="EMBL/GenBank/DDBJ databases">
        <title>Genomics of glacier-inhabiting Cryobacterium strains.</title>
        <authorList>
            <person name="Liu Q."/>
            <person name="Xin Y.-H."/>
        </authorList>
    </citation>
    <scope>NUCLEOTIDE SEQUENCE [LARGE SCALE GENOMIC DNA]</scope>
    <source>
        <strain evidence="1 2">Sr59</strain>
    </source>
</reference>
<accession>A0A4R9BI91</accession>
<keyword evidence="2" id="KW-1185">Reference proteome</keyword>
<sequence>MTADLRPRSQPLDYAVKDAAEAVGISPAKLEEIIRRGDVIVRWIDGKRILTVKELLAWLDALPVDKP</sequence>
<evidence type="ECO:0000313" key="1">
    <source>
        <dbReference type="EMBL" id="TFD84994.1"/>
    </source>
</evidence>
<dbReference type="EMBL" id="SOHM01000039">
    <property type="protein sequence ID" value="TFD84994.1"/>
    <property type="molecule type" value="Genomic_DNA"/>
</dbReference>
<dbReference type="Proteomes" id="UP000298468">
    <property type="component" value="Unassembled WGS sequence"/>
</dbReference>